<dbReference type="FunFam" id="1.10.510.10:FF:000210">
    <property type="entry name" value="Non-specific serine/threonine protein kinase"/>
    <property type="match status" value="1"/>
</dbReference>
<dbReference type="PROSITE" id="PS00107">
    <property type="entry name" value="PROTEIN_KINASE_ATP"/>
    <property type="match status" value="1"/>
</dbReference>
<dbReference type="PRINTS" id="PR00104">
    <property type="entry name" value="CGMPKINASE"/>
</dbReference>
<dbReference type="InterPro" id="IPR018490">
    <property type="entry name" value="cNMP-bd_dom_sf"/>
</dbReference>
<evidence type="ECO:0000256" key="9">
    <source>
        <dbReference type="ARBA" id="ARBA00022992"/>
    </source>
</evidence>
<evidence type="ECO:0000256" key="12">
    <source>
        <dbReference type="PIRNR" id="PIRNR000559"/>
    </source>
</evidence>
<keyword evidence="9 12" id="KW-0142">cGMP-binding</keyword>
<dbReference type="SMART" id="SM00133">
    <property type="entry name" value="S_TK_X"/>
    <property type="match status" value="1"/>
</dbReference>
<dbReference type="Proteomes" id="UP000663879">
    <property type="component" value="Unassembled WGS sequence"/>
</dbReference>
<evidence type="ECO:0000259" key="19">
    <source>
        <dbReference type="PROSITE" id="PS50042"/>
    </source>
</evidence>
<evidence type="ECO:0000256" key="14">
    <source>
        <dbReference type="PIRSR" id="PIRSR000559-2"/>
    </source>
</evidence>
<keyword evidence="8 12" id="KW-0067">ATP-binding</keyword>
<dbReference type="CDD" id="cd00038">
    <property type="entry name" value="CAP_ED"/>
    <property type="match status" value="1"/>
</dbReference>
<evidence type="ECO:0000256" key="5">
    <source>
        <dbReference type="ARBA" id="ARBA00022679"/>
    </source>
</evidence>
<evidence type="ECO:0000256" key="8">
    <source>
        <dbReference type="ARBA" id="ARBA00022840"/>
    </source>
</evidence>
<dbReference type="Pfam" id="PF00027">
    <property type="entry name" value="cNMP_binding"/>
    <property type="match status" value="1"/>
</dbReference>
<evidence type="ECO:0000259" key="18">
    <source>
        <dbReference type="PROSITE" id="PS50011"/>
    </source>
</evidence>
<comment type="catalytic activity">
    <reaction evidence="10 12">
        <text>L-threonyl-[protein] + ATP = O-phospho-L-threonyl-[protein] + ADP + H(+)</text>
        <dbReference type="Rhea" id="RHEA:46608"/>
        <dbReference type="Rhea" id="RHEA-COMP:11060"/>
        <dbReference type="Rhea" id="RHEA-COMP:11605"/>
        <dbReference type="ChEBI" id="CHEBI:15378"/>
        <dbReference type="ChEBI" id="CHEBI:30013"/>
        <dbReference type="ChEBI" id="CHEBI:30616"/>
        <dbReference type="ChEBI" id="CHEBI:61977"/>
        <dbReference type="ChEBI" id="CHEBI:456216"/>
        <dbReference type="EC" id="2.7.11.12"/>
    </reaction>
</comment>
<keyword evidence="6 12" id="KW-0547">Nucleotide-binding</keyword>
<evidence type="ECO:0000313" key="22">
    <source>
        <dbReference type="Proteomes" id="UP000663879"/>
    </source>
</evidence>
<keyword evidence="4 12" id="KW-0140">cGMP</keyword>
<feature type="region of interest" description="Disordered" evidence="17">
    <location>
        <begin position="713"/>
        <end position="737"/>
    </location>
</feature>
<feature type="domain" description="Cyclic nucleotide-binding" evidence="19">
    <location>
        <begin position="194"/>
        <end position="235"/>
    </location>
</feature>
<dbReference type="InterPro" id="IPR014710">
    <property type="entry name" value="RmlC-like_jellyroll"/>
</dbReference>
<dbReference type="Gene3D" id="3.30.200.20">
    <property type="entry name" value="Phosphorylase Kinase, domain 1"/>
    <property type="match status" value="1"/>
</dbReference>
<keyword evidence="7 12" id="KW-0418">Kinase</keyword>
<keyword evidence="5 12" id="KW-0808">Transferase</keyword>
<keyword evidence="22" id="KW-1185">Reference proteome</keyword>
<proteinExistence type="inferred from homology"/>
<feature type="domain" description="Cyclic nucleotide-binding" evidence="19">
    <location>
        <begin position="278"/>
        <end position="384"/>
    </location>
</feature>
<evidence type="ECO:0000256" key="6">
    <source>
        <dbReference type="ARBA" id="ARBA00022741"/>
    </source>
</evidence>
<reference evidence="21" key="1">
    <citation type="submission" date="2021-02" db="EMBL/GenBank/DDBJ databases">
        <authorList>
            <person name="Nowell W R."/>
        </authorList>
    </citation>
    <scope>NUCLEOTIDE SEQUENCE</scope>
    <source>
        <strain evidence="21">Ploen Becks lab</strain>
    </source>
</reference>
<dbReference type="InterPro" id="IPR008271">
    <property type="entry name" value="Ser/Thr_kinase_AS"/>
</dbReference>
<dbReference type="InterPro" id="IPR000719">
    <property type="entry name" value="Prot_kinase_dom"/>
</dbReference>
<dbReference type="PANTHER" id="PTHR24353:SF111">
    <property type="match status" value="1"/>
</dbReference>
<feature type="active site" description="Proton acceptor" evidence="13">
    <location>
        <position position="550"/>
    </location>
</feature>
<dbReference type="InterPro" id="IPR011009">
    <property type="entry name" value="Kinase-like_dom_sf"/>
</dbReference>
<evidence type="ECO:0000256" key="1">
    <source>
        <dbReference type="ARBA" id="ARBA00006352"/>
    </source>
</evidence>
<dbReference type="PROSITE" id="PS00108">
    <property type="entry name" value="PROTEIN_KINASE_ST"/>
    <property type="match status" value="1"/>
</dbReference>
<dbReference type="GO" id="GO:0004692">
    <property type="term" value="F:cGMP-dependent protein kinase activity"/>
    <property type="evidence" value="ECO:0007669"/>
    <property type="project" value="UniProtKB-EC"/>
</dbReference>
<dbReference type="Gene3D" id="2.60.120.10">
    <property type="entry name" value="Jelly Rolls"/>
    <property type="match status" value="2"/>
</dbReference>
<evidence type="ECO:0000256" key="7">
    <source>
        <dbReference type="ARBA" id="ARBA00022777"/>
    </source>
</evidence>
<evidence type="ECO:0000313" key="21">
    <source>
        <dbReference type="EMBL" id="CAF0793567.1"/>
    </source>
</evidence>
<dbReference type="Pfam" id="PF00069">
    <property type="entry name" value="Pkinase"/>
    <property type="match status" value="1"/>
</dbReference>
<feature type="domain" description="Protein kinase" evidence="18">
    <location>
        <begin position="427"/>
        <end position="685"/>
    </location>
</feature>
<dbReference type="GO" id="GO:0005524">
    <property type="term" value="F:ATP binding"/>
    <property type="evidence" value="ECO:0007669"/>
    <property type="project" value="UniProtKB-UniRule"/>
</dbReference>
<evidence type="ECO:0000256" key="17">
    <source>
        <dbReference type="SAM" id="MobiDB-lite"/>
    </source>
</evidence>
<accession>A0A813SAR8</accession>
<dbReference type="GO" id="GO:0030553">
    <property type="term" value="F:cGMP binding"/>
    <property type="evidence" value="ECO:0007669"/>
    <property type="project" value="UniProtKB-KW"/>
</dbReference>
<feature type="compositionally biased region" description="Acidic residues" evidence="17">
    <location>
        <begin position="721"/>
        <end position="731"/>
    </location>
</feature>
<name>A0A813SAR8_9BILA</name>
<evidence type="ECO:0000256" key="11">
    <source>
        <dbReference type="ARBA" id="ARBA00047462"/>
    </source>
</evidence>
<gene>
    <name evidence="21" type="ORF">OXX778_LOCUS6095</name>
</gene>
<dbReference type="InterPro" id="IPR000595">
    <property type="entry name" value="cNMP-bd_dom"/>
</dbReference>
<evidence type="ECO:0000256" key="4">
    <source>
        <dbReference type="ARBA" id="ARBA00022535"/>
    </source>
</evidence>
<dbReference type="InterPro" id="IPR002374">
    <property type="entry name" value="cGMP_dep_kinase"/>
</dbReference>
<feature type="domain" description="AGC-kinase C-terminal" evidence="20">
    <location>
        <begin position="686"/>
        <end position="737"/>
    </location>
</feature>
<comment type="caution">
    <text evidence="21">The sequence shown here is derived from an EMBL/GenBank/DDBJ whole genome shotgun (WGS) entry which is preliminary data.</text>
</comment>
<organism evidence="21 22">
    <name type="scientific">Brachionus calyciflorus</name>
    <dbReference type="NCBI Taxonomy" id="104777"/>
    <lineage>
        <taxon>Eukaryota</taxon>
        <taxon>Metazoa</taxon>
        <taxon>Spiralia</taxon>
        <taxon>Gnathifera</taxon>
        <taxon>Rotifera</taxon>
        <taxon>Eurotatoria</taxon>
        <taxon>Monogononta</taxon>
        <taxon>Pseudotrocha</taxon>
        <taxon>Ploima</taxon>
        <taxon>Brachionidae</taxon>
        <taxon>Brachionus</taxon>
    </lineage>
</organism>
<dbReference type="CDD" id="cd05572">
    <property type="entry name" value="STKc_cGK"/>
    <property type="match status" value="1"/>
</dbReference>
<protein>
    <recommendedName>
        <fullName evidence="2 12">cGMP-dependent protein kinase</fullName>
        <ecNumber evidence="2 12">2.7.11.12</ecNumber>
    </recommendedName>
</protein>
<feature type="binding site" evidence="14 15">
    <location>
        <position position="456"/>
    </location>
    <ligand>
        <name>ATP</name>
        <dbReference type="ChEBI" id="CHEBI:30616"/>
    </ligand>
</feature>
<dbReference type="EC" id="2.7.11.12" evidence="2 12"/>
<dbReference type="PANTHER" id="PTHR24353">
    <property type="entry name" value="CYCLIC NUCLEOTIDE-DEPENDENT PROTEIN KINASE"/>
    <property type="match status" value="1"/>
</dbReference>
<evidence type="ECO:0000256" key="10">
    <source>
        <dbReference type="ARBA" id="ARBA00047298"/>
    </source>
</evidence>
<evidence type="ECO:0000256" key="16">
    <source>
        <dbReference type="SAM" id="Coils"/>
    </source>
</evidence>
<keyword evidence="3 12" id="KW-0723">Serine/threonine-protein kinase</keyword>
<dbReference type="PIRSF" id="PIRSF000559">
    <property type="entry name" value="cGMP-dep_kinase"/>
    <property type="match status" value="1"/>
</dbReference>
<dbReference type="PROSITE" id="PS50042">
    <property type="entry name" value="CNMP_BINDING_3"/>
    <property type="match status" value="3"/>
</dbReference>
<dbReference type="InterPro" id="IPR035014">
    <property type="entry name" value="STKc_cGK"/>
</dbReference>
<feature type="domain" description="Cyclic nucleotide-binding" evidence="19">
    <location>
        <begin position="236"/>
        <end position="275"/>
    </location>
</feature>
<evidence type="ECO:0000256" key="15">
    <source>
        <dbReference type="PROSITE-ProRule" id="PRU10141"/>
    </source>
</evidence>
<dbReference type="OrthoDB" id="63267at2759"/>
<dbReference type="PROSITE" id="PS51285">
    <property type="entry name" value="AGC_KINASE_CTER"/>
    <property type="match status" value="1"/>
</dbReference>
<dbReference type="SMART" id="SM00100">
    <property type="entry name" value="cNMP"/>
    <property type="match status" value="2"/>
</dbReference>
<dbReference type="Gene3D" id="1.10.510.10">
    <property type="entry name" value="Transferase(Phosphotransferase) domain 1"/>
    <property type="match status" value="1"/>
</dbReference>
<dbReference type="InterPro" id="IPR017441">
    <property type="entry name" value="Protein_kinase_ATP_BS"/>
</dbReference>
<dbReference type="PROSITE" id="PS50011">
    <property type="entry name" value="PROTEIN_KINASE_DOM"/>
    <property type="match status" value="1"/>
</dbReference>
<evidence type="ECO:0000256" key="3">
    <source>
        <dbReference type="ARBA" id="ARBA00022527"/>
    </source>
</evidence>
<keyword evidence="16" id="KW-0175">Coiled coil</keyword>
<sequence length="737" mass="84892">MSLTLHDLRVSLRDKTKTIEDLERKLNHFRSELDDKDTILKEIEINLIKKDEIISLKDKLIKEKDSYILKLESELYNLQQEFNKYKENAHKHATNGVVSEVKTNGILKNHTNIINKNPNGTANNSNPIKSTSTTTEVKHLQLPTNFKSKRIAISGESAQNRFNNRSKDIVSLKEHAKSQETIEFLTNSIYENDFMKNLEPDQIDSIVNCMHPVEFPKDSIIIREGDVGNSVYAIEASIRALSLCKLWAIDRNTFQVIMMRSGIEKYEEYMELLKNIPNFQGIREDIISKLIDKIDECTYNMNDFIIRQYAKGDTFYIISKGRAKVTKSSSKWDTPKFIKYLNRGEYFGENALQGEETRAFNVVADDPNGVTCLVLDRQYYNQLVTGCELSNLKRVESIKMYKRAQTQLLTVEDDEELDLVGIRLAEFEVLGTLGVGGFGRVELVRNSRDLRTYALKILKKQYVVQTKQQDHVLNERNIMLEARSNFISRLYKTFKDRKYLYLLLEVCLGGELWSLLREKGSFEEFDTKFYTACVVEALSYLHSKGIVYRDLKPENIMIDAKGYCKLVDFGFAKKIGIGKKTWTFCGTPEYVAPEIILNKGHDIGADYWSVGILIYELLSGNPPFSGNDPMSTYNLILKGIEAVDFPRKIPKIAGSLIKRLCRENAVDRLGYQRGGIKDVQKHRWFEGFSWENLRNGTLDPPYIPKVLDNTDLNNFDKYPENDEPDPEDDLTGWDFSF</sequence>
<dbReference type="SUPFAM" id="SSF51206">
    <property type="entry name" value="cAMP-binding domain-like"/>
    <property type="match status" value="2"/>
</dbReference>
<comment type="similarity">
    <text evidence="1 12">Belongs to the protein kinase superfamily. AGC Ser/Thr protein kinase family. cGMP subfamily.</text>
</comment>
<feature type="coiled-coil region" evidence="16">
    <location>
        <begin position="5"/>
        <end position="39"/>
    </location>
</feature>
<dbReference type="SUPFAM" id="SSF56112">
    <property type="entry name" value="Protein kinase-like (PK-like)"/>
    <property type="match status" value="1"/>
</dbReference>
<evidence type="ECO:0000256" key="2">
    <source>
        <dbReference type="ARBA" id="ARBA00012428"/>
    </source>
</evidence>
<comment type="catalytic activity">
    <reaction evidence="11">
        <text>L-seryl-[protein] + ATP = O-phospho-L-seryl-[protein] + ADP + H(+)</text>
        <dbReference type="Rhea" id="RHEA:17989"/>
        <dbReference type="Rhea" id="RHEA-COMP:9863"/>
        <dbReference type="Rhea" id="RHEA-COMP:11604"/>
        <dbReference type="ChEBI" id="CHEBI:15378"/>
        <dbReference type="ChEBI" id="CHEBI:29999"/>
        <dbReference type="ChEBI" id="CHEBI:30616"/>
        <dbReference type="ChEBI" id="CHEBI:83421"/>
        <dbReference type="ChEBI" id="CHEBI:456216"/>
        <dbReference type="EC" id="2.7.11.12"/>
    </reaction>
</comment>
<dbReference type="EMBL" id="CAJNOC010000701">
    <property type="protein sequence ID" value="CAF0793567.1"/>
    <property type="molecule type" value="Genomic_DNA"/>
</dbReference>
<dbReference type="AlphaFoldDB" id="A0A813SAR8"/>
<evidence type="ECO:0000259" key="20">
    <source>
        <dbReference type="PROSITE" id="PS51285"/>
    </source>
</evidence>
<dbReference type="InterPro" id="IPR000961">
    <property type="entry name" value="AGC-kinase_C"/>
</dbReference>
<evidence type="ECO:0000256" key="13">
    <source>
        <dbReference type="PIRSR" id="PIRSR000559-1"/>
    </source>
</evidence>
<dbReference type="SMART" id="SM00220">
    <property type="entry name" value="S_TKc"/>
    <property type="match status" value="1"/>
</dbReference>
<feature type="binding site" evidence="14">
    <location>
        <begin position="433"/>
        <end position="441"/>
    </location>
    <ligand>
        <name>ATP</name>
        <dbReference type="ChEBI" id="CHEBI:30616"/>
    </ligand>
</feature>